<dbReference type="EMBL" id="JAKZEU010000005">
    <property type="protein sequence ID" value="MCQ0971628.1"/>
    <property type="molecule type" value="Genomic_DNA"/>
</dbReference>
<accession>A0ABT1MWA8</accession>
<feature type="region of interest" description="Disordered" evidence="1">
    <location>
        <begin position="157"/>
        <end position="181"/>
    </location>
</feature>
<name>A0ABT1MWA8_9RHOB</name>
<keyword evidence="3" id="KW-1185">Reference proteome</keyword>
<dbReference type="Gene3D" id="3.40.50.300">
    <property type="entry name" value="P-loop containing nucleotide triphosphate hydrolases"/>
    <property type="match status" value="1"/>
</dbReference>
<comment type="caution">
    <text evidence="2">The sequence shown here is derived from an EMBL/GenBank/DDBJ whole genome shotgun (WGS) entry which is preliminary data.</text>
</comment>
<dbReference type="InterPro" id="IPR027417">
    <property type="entry name" value="P-loop_NTPase"/>
</dbReference>
<organism evidence="2 3">
    <name type="scientific">Paracoccus albicereus</name>
    <dbReference type="NCBI Taxonomy" id="2922394"/>
    <lineage>
        <taxon>Bacteria</taxon>
        <taxon>Pseudomonadati</taxon>
        <taxon>Pseudomonadota</taxon>
        <taxon>Alphaproteobacteria</taxon>
        <taxon>Rhodobacterales</taxon>
        <taxon>Paracoccaceae</taxon>
        <taxon>Paracoccus</taxon>
    </lineage>
</organism>
<dbReference type="RefSeq" id="WP_255330633.1">
    <property type="nucleotide sequence ID" value="NZ_JAKZEU010000005.1"/>
</dbReference>
<feature type="region of interest" description="Disordered" evidence="1">
    <location>
        <begin position="558"/>
        <end position="583"/>
    </location>
</feature>
<dbReference type="Proteomes" id="UP001203945">
    <property type="component" value="Unassembled WGS sequence"/>
</dbReference>
<proteinExistence type="predicted"/>
<evidence type="ECO:0000313" key="3">
    <source>
        <dbReference type="Proteomes" id="UP001203945"/>
    </source>
</evidence>
<protein>
    <submittedName>
        <fullName evidence="2">Zeta toxin family protein</fullName>
    </submittedName>
</protein>
<gene>
    <name evidence="2" type="ORF">MLD63_14490</name>
</gene>
<evidence type="ECO:0000313" key="2">
    <source>
        <dbReference type="EMBL" id="MCQ0971628.1"/>
    </source>
</evidence>
<sequence>MTKKADQHDAWSPGISSTIPAHLRPQITLYRPENSSVSYTEAKDAADFCGTNAREMVAFTFDRLVTHETLIRVTADLHVPDGDAYEDLGLNLRQMAANIADKHVAPHRGRLKAEFDALCDQIRHTIEARLDQNVFAPARPATATPPKETGGLFGRLFGRKTSTAPAPQPAPDAGQPRDQSALSGWQTELRDLDEGLERACLEALCFVAGGIIKRRGRLPADRDLIARLATHRACNRHGSRAVGEMIQPLIREAAEAGEFTLLPPQDRPVILNVKGASASGKSTLRNLQRELAERLGIPWQEFALVSPDYWRKHLLDYRSLGEDHKYAAVLTGEELEIIDRKLDEYFVRKQQRGDVPHLLIDRFRFDSFVSTAQGEDVGNLLSRFGDRVYIFVMITPPAETVERAWKRGLTTGRFKAVDDLLYHNIEAYTGIPNLFFTWINKTQQKVHFEFLDNGVALGERPRTLAFGWNGRLVVLDAEGLRNLDRYRHVNVDATRPEDVLQSPPEKAGDFLRECLDKVAEVSFLDAEGKAVAAEVRDGRCTYATEGAAERLNLGLTCPEGGEPPPFDAKDERFHTLGAWPGDP</sequence>
<reference evidence="2 3" key="1">
    <citation type="submission" date="2022-03" db="EMBL/GenBank/DDBJ databases">
        <authorList>
            <person name="He Y."/>
        </authorList>
    </citation>
    <scope>NUCLEOTIDE SEQUENCE [LARGE SCALE GENOMIC DNA]</scope>
    <source>
        <strain evidence="2 3">TK19116</strain>
    </source>
</reference>
<evidence type="ECO:0000256" key="1">
    <source>
        <dbReference type="SAM" id="MobiDB-lite"/>
    </source>
</evidence>
<dbReference type="SUPFAM" id="SSF52540">
    <property type="entry name" value="P-loop containing nucleoside triphosphate hydrolases"/>
    <property type="match status" value="1"/>
</dbReference>